<accession>Q6ZLH7</accession>
<sequence>MELACLTAEVSGCLVGDGAGGGRRCYAWRRQHCIQHPVLRPHMATAHNSAIGVRQRQRR</sequence>
<evidence type="ECO:0000313" key="2">
    <source>
        <dbReference type="Proteomes" id="UP000000763"/>
    </source>
</evidence>
<reference evidence="2" key="1">
    <citation type="journal article" date="2005" name="Nature">
        <title>The map-based sequence of the rice genome.</title>
        <authorList>
            <consortium name="International rice genome sequencing project (IRGSP)"/>
            <person name="Matsumoto T."/>
            <person name="Wu J."/>
            <person name="Kanamori H."/>
            <person name="Katayose Y."/>
            <person name="Fujisawa M."/>
            <person name="Namiki N."/>
            <person name="Mizuno H."/>
            <person name="Yamamoto K."/>
            <person name="Antonio B.A."/>
            <person name="Baba T."/>
            <person name="Sakata K."/>
            <person name="Nagamura Y."/>
            <person name="Aoki H."/>
            <person name="Arikawa K."/>
            <person name="Arita K."/>
            <person name="Bito T."/>
            <person name="Chiden Y."/>
            <person name="Fujitsuka N."/>
            <person name="Fukunaka R."/>
            <person name="Hamada M."/>
            <person name="Harada C."/>
            <person name="Hayashi A."/>
            <person name="Hijishita S."/>
            <person name="Honda M."/>
            <person name="Hosokawa S."/>
            <person name="Ichikawa Y."/>
            <person name="Idonuma A."/>
            <person name="Iijima M."/>
            <person name="Ikeda M."/>
            <person name="Ikeno M."/>
            <person name="Ito K."/>
            <person name="Ito S."/>
            <person name="Ito T."/>
            <person name="Ito Y."/>
            <person name="Ito Y."/>
            <person name="Iwabuchi A."/>
            <person name="Kamiya K."/>
            <person name="Karasawa W."/>
            <person name="Kurita K."/>
            <person name="Katagiri S."/>
            <person name="Kikuta A."/>
            <person name="Kobayashi H."/>
            <person name="Kobayashi N."/>
            <person name="Machita K."/>
            <person name="Maehara T."/>
            <person name="Masukawa M."/>
            <person name="Mizubayashi T."/>
            <person name="Mukai Y."/>
            <person name="Nagasaki H."/>
            <person name="Nagata Y."/>
            <person name="Naito S."/>
            <person name="Nakashima M."/>
            <person name="Nakama Y."/>
            <person name="Nakamichi Y."/>
            <person name="Nakamura M."/>
            <person name="Meguro A."/>
            <person name="Negishi M."/>
            <person name="Ohta I."/>
            <person name="Ohta T."/>
            <person name="Okamoto M."/>
            <person name="Ono N."/>
            <person name="Saji S."/>
            <person name="Sakaguchi M."/>
            <person name="Sakai K."/>
            <person name="Shibata M."/>
            <person name="Shimokawa T."/>
            <person name="Song J."/>
            <person name="Takazaki Y."/>
            <person name="Terasawa K."/>
            <person name="Tsugane M."/>
            <person name="Tsuji K."/>
            <person name="Ueda S."/>
            <person name="Waki K."/>
            <person name="Yamagata H."/>
            <person name="Yamamoto M."/>
            <person name="Yamamoto S."/>
            <person name="Yamane H."/>
            <person name="Yoshiki S."/>
            <person name="Yoshihara R."/>
            <person name="Yukawa K."/>
            <person name="Zhong H."/>
            <person name="Yano M."/>
            <person name="Yuan Q."/>
            <person name="Ouyang S."/>
            <person name="Liu J."/>
            <person name="Jones K.M."/>
            <person name="Gansberger K."/>
            <person name="Moffat K."/>
            <person name="Hill J."/>
            <person name="Bera J."/>
            <person name="Fadrosh D."/>
            <person name="Jin S."/>
            <person name="Johri S."/>
            <person name="Kim M."/>
            <person name="Overton L."/>
            <person name="Reardon M."/>
            <person name="Tsitrin T."/>
            <person name="Vuong H."/>
            <person name="Weaver B."/>
            <person name="Ciecko A."/>
            <person name="Tallon L."/>
            <person name="Jackson J."/>
            <person name="Pai G."/>
            <person name="Aken S.V."/>
            <person name="Utterback T."/>
            <person name="Reidmuller S."/>
            <person name="Feldblyum T."/>
            <person name="Hsiao J."/>
            <person name="Zismann V."/>
            <person name="Iobst S."/>
            <person name="de Vazeille A.R."/>
            <person name="Buell C.R."/>
            <person name="Ying K."/>
            <person name="Li Y."/>
            <person name="Lu T."/>
            <person name="Huang Y."/>
            <person name="Zhao Q."/>
            <person name="Feng Q."/>
            <person name="Zhang L."/>
            <person name="Zhu J."/>
            <person name="Weng Q."/>
            <person name="Mu J."/>
            <person name="Lu Y."/>
            <person name="Fan D."/>
            <person name="Liu Y."/>
            <person name="Guan J."/>
            <person name="Zhang Y."/>
            <person name="Yu S."/>
            <person name="Liu X."/>
            <person name="Zhang Y."/>
            <person name="Hong G."/>
            <person name="Han B."/>
            <person name="Choisne N."/>
            <person name="Demange N."/>
            <person name="Orjeda G."/>
            <person name="Samain S."/>
            <person name="Cattolico L."/>
            <person name="Pelletier E."/>
            <person name="Couloux A."/>
            <person name="Segurens B."/>
            <person name="Wincker P."/>
            <person name="D'Hont A."/>
            <person name="Scarpelli C."/>
            <person name="Weissenbach J."/>
            <person name="Salanoubat M."/>
            <person name="Quetier F."/>
            <person name="Yu Y."/>
            <person name="Kim H.R."/>
            <person name="Rambo T."/>
            <person name="Currie J."/>
            <person name="Collura K."/>
            <person name="Luo M."/>
            <person name="Yang T."/>
            <person name="Ammiraju J.S.S."/>
            <person name="Engler F."/>
            <person name="Soderlund C."/>
            <person name="Wing R.A."/>
            <person name="Palmer L.E."/>
            <person name="de la Bastide M."/>
            <person name="Spiegel L."/>
            <person name="Nascimento L."/>
            <person name="Zutavern T."/>
            <person name="O'Shaughnessy A."/>
            <person name="Dike S."/>
            <person name="Dedhia N."/>
            <person name="Preston R."/>
            <person name="Balija V."/>
            <person name="McCombie W.R."/>
            <person name="Chow T."/>
            <person name="Chen H."/>
            <person name="Chung M."/>
            <person name="Chen C."/>
            <person name="Shaw J."/>
            <person name="Wu H."/>
            <person name="Hsiao K."/>
            <person name="Chao Y."/>
            <person name="Chu M."/>
            <person name="Cheng C."/>
            <person name="Hour A."/>
            <person name="Lee P."/>
            <person name="Lin S."/>
            <person name="Lin Y."/>
            <person name="Liou J."/>
            <person name="Liu S."/>
            <person name="Hsing Y."/>
            <person name="Raghuvanshi S."/>
            <person name="Mohanty A."/>
            <person name="Bharti A.K."/>
            <person name="Gaur A."/>
            <person name="Gupta V."/>
            <person name="Kumar D."/>
            <person name="Ravi V."/>
            <person name="Vij S."/>
            <person name="Kapur A."/>
            <person name="Khurana P."/>
            <person name="Khurana P."/>
            <person name="Khurana J.P."/>
            <person name="Tyagi A.K."/>
            <person name="Gaikwad K."/>
            <person name="Singh A."/>
            <person name="Dalal V."/>
            <person name="Srivastava S."/>
            <person name="Dixit A."/>
            <person name="Pal A.K."/>
            <person name="Ghazi I.A."/>
            <person name="Yadav M."/>
            <person name="Pandit A."/>
            <person name="Bhargava A."/>
            <person name="Sureshbabu K."/>
            <person name="Batra K."/>
            <person name="Sharma T.R."/>
            <person name="Mohapatra T."/>
            <person name="Singh N.K."/>
            <person name="Messing J."/>
            <person name="Nelson A.B."/>
            <person name="Fuks G."/>
            <person name="Kavchok S."/>
            <person name="Keizer G."/>
            <person name="Linton E."/>
            <person name="Llaca V."/>
            <person name="Song R."/>
            <person name="Tanyolac B."/>
            <person name="Young S."/>
            <person name="Ho-Il K."/>
            <person name="Hahn J.H."/>
            <person name="Sangsakoo G."/>
            <person name="Vanavichit A."/>
            <person name="de Mattos Luiz.A.T."/>
            <person name="Zimmer P.D."/>
            <person name="Malone G."/>
            <person name="Dellagostin O."/>
            <person name="de Oliveira A.C."/>
            <person name="Bevan M."/>
            <person name="Bancroft I."/>
            <person name="Minx P."/>
            <person name="Cordum H."/>
            <person name="Wilson R."/>
            <person name="Cheng Z."/>
            <person name="Jin W."/>
            <person name="Jiang J."/>
            <person name="Leong S.A."/>
            <person name="Iwama H."/>
            <person name="Gojobori T."/>
            <person name="Itoh T."/>
            <person name="Niimura Y."/>
            <person name="Fujii Y."/>
            <person name="Habara T."/>
            <person name="Sakai H."/>
            <person name="Sato Y."/>
            <person name="Wilson G."/>
            <person name="Kumar K."/>
            <person name="McCouch S."/>
            <person name="Juretic N."/>
            <person name="Hoen D."/>
            <person name="Wright S."/>
            <person name="Bruskiewich R."/>
            <person name="Bureau T."/>
            <person name="Miyao A."/>
            <person name="Hirochika H."/>
            <person name="Nishikawa T."/>
            <person name="Kadowaki K."/>
            <person name="Sugiura M."/>
            <person name="Burr B."/>
            <person name="Sasaki T."/>
        </authorList>
    </citation>
    <scope>NUCLEOTIDE SEQUENCE [LARGE SCALE GENOMIC DNA]</scope>
    <source>
        <strain evidence="2">cv. Nipponbare</strain>
    </source>
</reference>
<protein>
    <submittedName>
        <fullName evidence="1">Uncharacterized protein</fullName>
    </submittedName>
</protein>
<organism evidence="1 2">
    <name type="scientific">Oryza sativa subsp. japonica</name>
    <name type="common">Rice</name>
    <dbReference type="NCBI Taxonomy" id="39947"/>
    <lineage>
        <taxon>Eukaryota</taxon>
        <taxon>Viridiplantae</taxon>
        <taxon>Streptophyta</taxon>
        <taxon>Embryophyta</taxon>
        <taxon>Tracheophyta</taxon>
        <taxon>Spermatophyta</taxon>
        <taxon>Magnoliopsida</taxon>
        <taxon>Liliopsida</taxon>
        <taxon>Poales</taxon>
        <taxon>Poaceae</taxon>
        <taxon>BOP clade</taxon>
        <taxon>Oryzoideae</taxon>
        <taxon>Oryzeae</taxon>
        <taxon>Oryzinae</taxon>
        <taxon>Oryza</taxon>
        <taxon>Oryza sativa</taxon>
    </lineage>
</organism>
<dbReference type="AlphaFoldDB" id="Q6ZLH7"/>
<dbReference type="EMBL" id="AP003750">
    <property type="protein sequence ID" value="BAC82990.1"/>
    <property type="molecule type" value="Genomic_DNA"/>
</dbReference>
<dbReference type="Proteomes" id="UP000000763">
    <property type="component" value="Chromosome 7"/>
</dbReference>
<gene>
    <name evidence="1" type="primary">OJ1174_G05.16</name>
</gene>
<reference evidence="2" key="2">
    <citation type="journal article" date="2008" name="Nucleic Acids Res.">
        <title>The rice annotation project database (RAP-DB): 2008 update.</title>
        <authorList>
            <consortium name="The rice annotation project (RAP)"/>
        </authorList>
    </citation>
    <scope>GENOME REANNOTATION</scope>
    <source>
        <strain evidence="2">cv. Nipponbare</strain>
    </source>
</reference>
<name>Q6ZLH7_ORYSJ</name>
<proteinExistence type="predicted"/>
<evidence type="ECO:0000313" key="1">
    <source>
        <dbReference type="EMBL" id="BAC82990.1"/>
    </source>
</evidence>